<evidence type="ECO:0000313" key="2">
    <source>
        <dbReference type="Proteomes" id="UP000324705"/>
    </source>
</evidence>
<accession>A0A9R0R529</accession>
<gene>
    <name evidence="1" type="ORF">TRITD_1Bv1G218440</name>
</gene>
<keyword evidence="2" id="KW-1185">Reference proteome</keyword>
<reference evidence="1 2" key="1">
    <citation type="submission" date="2017-09" db="EMBL/GenBank/DDBJ databases">
        <authorList>
            <consortium name="International Durum Wheat Genome Sequencing Consortium (IDWGSC)"/>
            <person name="Milanesi L."/>
        </authorList>
    </citation>
    <scope>NUCLEOTIDE SEQUENCE [LARGE SCALE GENOMIC DNA]</scope>
    <source>
        <strain evidence="2">cv. Svevo</strain>
    </source>
</reference>
<dbReference type="EMBL" id="LT934112">
    <property type="protein sequence ID" value="VAH23276.1"/>
    <property type="molecule type" value="Genomic_DNA"/>
</dbReference>
<sequence length="131" mass="14808">MLIEGVAWGISVIGWILSPLISKLVDKVLSHVSYDKSNELDRLLTDVLPRLTLTLQGACKVQNKKHFEGIVNKLKSAFYKTEDILDEFEYIRHQKELNAKKSLLEEREKENPNITPGVEVGPSDSVISCFP</sequence>
<dbReference type="Gramene" id="TRITD1Bv1G218440.2">
    <property type="protein sequence ID" value="TRITD1Bv1G218440.2"/>
    <property type="gene ID" value="TRITD1Bv1G218440"/>
</dbReference>
<organism evidence="1 2">
    <name type="scientific">Triticum turgidum subsp. durum</name>
    <name type="common">Durum wheat</name>
    <name type="synonym">Triticum durum</name>
    <dbReference type="NCBI Taxonomy" id="4567"/>
    <lineage>
        <taxon>Eukaryota</taxon>
        <taxon>Viridiplantae</taxon>
        <taxon>Streptophyta</taxon>
        <taxon>Embryophyta</taxon>
        <taxon>Tracheophyta</taxon>
        <taxon>Spermatophyta</taxon>
        <taxon>Magnoliopsida</taxon>
        <taxon>Liliopsida</taxon>
        <taxon>Poales</taxon>
        <taxon>Poaceae</taxon>
        <taxon>BOP clade</taxon>
        <taxon>Pooideae</taxon>
        <taxon>Triticodae</taxon>
        <taxon>Triticeae</taxon>
        <taxon>Triticinae</taxon>
        <taxon>Triticum</taxon>
    </lineage>
</organism>
<name>A0A9R0R529_TRITD</name>
<protein>
    <recommendedName>
        <fullName evidence="3">Rx N-terminal domain-containing protein</fullName>
    </recommendedName>
</protein>
<proteinExistence type="predicted"/>
<evidence type="ECO:0000313" key="1">
    <source>
        <dbReference type="EMBL" id="VAH23276.1"/>
    </source>
</evidence>
<dbReference type="AlphaFoldDB" id="A0A9R0R529"/>
<evidence type="ECO:0008006" key="3">
    <source>
        <dbReference type="Google" id="ProtNLM"/>
    </source>
</evidence>
<dbReference type="Proteomes" id="UP000324705">
    <property type="component" value="Chromosome 1B"/>
</dbReference>